<organism evidence="2 3">
    <name type="scientific">Miscanthus lutarioriparius</name>
    <dbReference type="NCBI Taxonomy" id="422564"/>
    <lineage>
        <taxon>Eukaryota</taxon>
        <taxon>Viridiplantae</taxon>
        <taxon>Streptophyta</taxon>
        <taxon>Embryophyta</taxon>
        <taxon>Tracheophyta</taxon>
        <taxon>Spermatophyta</taxon>
        <taxon>Magnoliopsida</taxon>
        <taxon>Liliopsida</taxon>
        <taxon>Poales</taxon>
        <taxon>Poaceae</taxon>
        <taxon>PACMAD clade</taxon>
        <taxon>Panicoideae</taxon>
        <taxon>Andropogonodae</taxon>
        <taxon>Andropogoneae</taxon>
        <taxon>Saccharinae</taxon>
        <taxon>Miscanthus</taxon>
    </lineage>
</organism>
<dbReference type="PANTHER" id="PTHR47150">
    <property type="entry name" value="OS12G0169200 PROTEIN"/>
    <property type="match status" value="1"/>
</dbReference>
<reference evidence="2" key="1">
    <citation type="submission" date="2020-10" db="EMBL/GenBank/DDBJ databases">
        <authorList>
            <person name="Han B."/>
            <person name="Lu T."/>
            <person name="Zhao Q."/>
            <person name="Huang X."/>
            <person name="Zhao Y."/>
        </authorList>
    </citation>
    <scope>NUCLEOTIDE SEQUENCE</scope>
</reference>
<evidence type="ECO:0000313" key="3">
    <source>
        <dbReference type="Proteomes" id="UP000604825"/>
    </source>
</evidence>
<dbReference type="OrthoDB" id="647759at2759"/>
<feature type="compositionally biased region" description="Low complexity" evidence="1">
    <location>
        <begin position="8"/>
        <end position="20"/>
    </location>
</feature>
<evidence type="ECO:0000256" key="1">
    <source>
        <dbReference type="SAM" id="MobiDB-lite"/>
    </source>
</evidence>
<proteinExistence type="predicted"/>
<feature type="region of interest" description="Disordered" evidence="1">
    <location>
        <begin position="1"/>
        <end position="23"/>
    </location>
</feature>
<evidence type="ECO:0000313" key="2">
    <source>
        <dbReference type="EMBL" id="CAD6241949.1"/>
    </source>
</evidence>
<dbReference type="AlphaFoldDB" id="A0A811PI29"/>
<protein>
    <submittedName>
        <fullName evidence="2">Uncharacterized protein</fullName>
    </submittedName>
</protein>
<name>A0A811PI29_9POAL</name>
<dbReference type="Proteomes" id="UP000604825">
    <property type="component" value="Unassembled WGS sequence"/>
</dbReference>
<keyword evidence="3" id="KW-1185">Reference proteome</keyword>
<gene>
    <name evidence="2" type="ORF">NCGR_LOCUS27570</name>
</gene>
<dbReference type="PANTHER" id="PTHR47150:SF5">
    <property type="entry name" value="OS07G0546750 PROTEIN"/>
    <property type="match status" value="1"/>
</dbReference>
<accession>A0A811PI29</accession>
<sequence length="166" mass="19414">MDSDSDSHSNSSEESSSPSHALPHIPPIEAIWEFINDPIEEKIAAQIAAQIEKQERGESSQHQRLSRRYIVRDCEAGQNRLIRDYFSTNPVYTDEQFRRRYQMRRHLFLQTVQALSEWSPYFQQRSDATGPMRMLDLQGAGTERSQKLNEDSKFLCPRRTILWVRG</sequence>
<dbReference type="EMBL" id="CAJGYO010000007">
    <property type="protein sequence ID" value="CAD6241949.1"/>
    <property type="molecule type" value="Genomic_DNA"/>
</dbReference>
<comment type="caution">
    <text evidence="2">The sequence shown here is derived from an EMBL/GenBank/DDBJ whole genome shotgun (WGS) entry which is preliminary data.</text>
</comment>